<accession>A0A6A5ESC1</accession>
<feature type="compositionally biased region" description="Polar residues" evidence="1">
    <location>
        <begin position="230"/>
        <end position="240"/>
    </location>
</feature>
<comment type="caution">
    <text evidence="3">The sequence shown here is derived from an EMBL/GenBank/DDBJ whole genome shotgun (WGS) entry which is preliminary data.</text>
</comment>
<feature type="region of interest" description="Disordered" evidence="1">
    <location>
        <begin position="148"/>
        <end position="240"/>
    </location>
</feature>
<evidence type="ECO:0000313" key="4">
    <source>
        <dbReference type="Proteomes" id="UP000465112"/>
    </source>
</evidence>
<feature type="chain" id="PRO_5025328631" evidence="2">
    <location>
        <begin position="18"/>
        <end position="392"/>
    </location>
</feature>
<feature type="compositionally biased region" description="Polar residues" evidence="1">
    <location>
        <begin position="180"/>
        <end position="196"/>
    </location>
</feature>
<gene>
    <name evidence="3" type="ORF">PFLUV_G00152530</name>
</gene>
<protein>
    <submittedName>
        <fullName evidence="3">Uncharacterized protein</fullName>
    </submittedName>
</protein>
<dbReference type="AlphaFoldDB" id="A0A6A5ESC1"/>
<feature type="compositionally biased region" description="Polar residues" evidence="1">
    <location>
        <begin position="117"/>
        <end position="126"/>
    </location>
</feature>
<feature type="signal peptide" evidence="2">
    <location>
        <begin position="1"/>
        <end position="17"/>
    </location>
</feature>
<dbReference type="Proteomes" id="UP000465112">
    <property type="component" value="Chromosome 13"/>
</dbReference>
<keyword evidence="4" id="KW-1185">Reference proteome</keyword>
<proteinExistence type="predicted"/>
<feature type="region of interest" description="Disordered" evidence="1">
    <location>
        <begin position="107"/>
        <end position="129"/>
    </location>
</feature>
<sequence length="392" mass="41956">MARGACLGFLLICLVQAEHVRCLRATRGEPETKCGAVRFFADPRRDSDVGLAQQDRGVGGSYPQNRPGPAFLFPRSAWGGSRNAGPLVGGGSSRGLSSSGYVEPGSGRAAVGALQGGSASNPNWLTPRTPRVNVPKRPFGFHFASVASGSTASRHNQPPRSKKPIQQGSPSRESDAELASQRSTAQKAAATRSSRLFGTDVHTRPRSLFRTKTSASGLGKRVSPHRGSKTSKPFSSVPNNKITRLNFQNEAAIPNQGDRFSVSNVVASNEMSKPGAPAAFLPHGVKAPASQHYAPTRIHNIPYQFGGFAIRRLKERDLTPQSYVAAPQAQSYVAPQRPAAPQAYLAPQRTAALQSYLDPQQQSASSQPWVPSGPHVSRWIRVQPPLGLKHVL</sequence>
<dbReference type="OrthoDB" id="8885993at2759"/>
<evidence type="ECO:0000256" key="1">
    <source>
        <dbReference type="SAM" id="MobiDB-lite"/>
    </source>
</evidence>
<evidence type="ECO:0000256" key="2">
    <source>
        <dbReference type="SAM" id="SignalP"/>
    </source>
</evidence>
<dbReference type="EMBL" id="VHII01000013">
    <property type="protein sequence ID" value="KAF1381309.1"/>
    <property type="molecule type" value="Genomic_DNA"/>
</dbReference>
<reference evidence="3 4" key="1">
    <citation type="submission" date="2019-06" db="EMBL/GenBank/DDBJ databases">
        <title>A chromosome-scale genome assembly of the European perch, Perca fluviatilis.</title>
        <authorList>
            <person name="Roques C."/>
            <person name="Zahm M."/>
            <person name="Cabau C."/>
            <person name="Klopp C."/>
            <person name="Bouchez O."/>
            <person name="Donnadieu C."/>
            <person name="Kuhl H."/>
            <person name="Gislard M."/>
            <person name="Guendouz S."/>
            <person name="Journot L."/>
            <person name="Haffray P."/>
            <person name="Bestin A."/>
            <person name="Morvezen R."/>
            <person name="Feron R."/>
            <person name="Wen M."/>
            <person name="Jouanno E."/>
            <person name="Herpin A."/>
            <person name="Schartl M."/>
            <person name="Postlethwait J."/>
            <person name="Schaerlinger B."/>
            <person name="Chardard D."/>
            <person name="Lecocq T."/>
            <person name="Poncet C."/>
            <person name="Jaffrelo L."/>
            <person name="Lampietro C."/>
            <person name="Guiguen Y."/>
        </authorList>
    </citation>
    <scope>NUCLEOTIDE SEQUENCE [LARGE SCALE GENOMIC DNA]</scope>
    <source>
        <tissue evidence="3">Blood</tissue>
    </source>
</reference>
<organism evidence="3 4">
    <name type="scientific">Perca fluviatilis</name>
    <name type="common">European perch</name>
    <dbReference type="NCBI Taxonomy" id="8168"/>
    <lineage>
        <taxon>Eukaryota</taxon>
        <taxon>Metazoa</taxon>
        <taxon>Chordata</taxon>
        <taxon>Craniata</taxon>
        <taxon>Vertebrata</taxon>
        <taxon>Euteleostomi</taxon>
        <taxon>Actinopterygii</taxon>
        <taxon>Neopterygii</taxon>
        <taxon>Teleostei</taxon>
        <taxon>Neoteleostei</taxon>
        <taxon>Acanthomorphata</taxon>
        <taxon>Eupercaria</taxon>
        <taxon>Perciformes</taxon>
        <taxon>Percoidei</taxon>
        <taxon>Percidae</taxon>
        <taxon>Percinae</taxon>
        <taxon>Perca</taxon>
    </lineage>
</organism>
<feature type="compositionally biased region" description="Polar residues" evidence="1">
    <location>
        <begin position="148"/>
        <end position="171"/>
    </location>
</feature>
<evidence type="ECO:0000313" key="3">
    <source>
        <dbReference type="EMBL" id="KAF1381309.1"/>
    </source>
</evidence>
<name>A0A6A5ESC1_PERFL</name>
<keyword evidence="2" id="KW-0732">Signal</keyword>
<feature type="region of interest" description="Disordered" evidence="1">
    <location>
        <begin position="50"/>
        <end position="74"/>
    </location>
</feature>